<accession>A0A493TNA8</accession>
<dbReference type="InterPro" id="IPR023415">
    <property type="entry name" value="LDLR_class-A_CS"/>
</dbReference>
<protein>
    <submittedName>
        <fullName evidence="12">Uncharacterized protein</fullName>
    </submittedName>
</protein>
<keyword evidence="5" id="KW-1133">Transmembrane helix</keyword>
<feature type="disulfide bond" evidence="10">
    <location>
        <begin position="135"/>
        <end position="153"/>
    </location>
</feature>
<dbReference type="OMA" id="NRAGACH"/>
<reference evidence="13" key="1">
    <citation type="submission" date="2017-10" db="EMBL/GenBank/DDBJ databases">
        <title>A new Pekin duck reference genome.</title>
        <authorList>
            <person name="Hou Z.-C."/>
            <person name="Zhou Z.-K."/>
            <person name="Zhu F."/>
            <person name="Hou S.-S."/>
        </authorList>
    </citation>
    <scope>NUCLEOTIDE SEQUENCE [LARGE SCALE GENOMIC DNA]</scope>
</reference>
<evidence type="ECO:0000256" key="2">
    <source>
        <dbReference type="ARBA" id="ARBA00022692"/>
    </source>
</evidence>
<keyword evidence="8" id="KW-0675">Receptor</keyword>
<evidence type="ECO:0000256" key="4">
    <source>
        <dbReference type="ARBA" id="ARBA00022737"/>
    </source>
</evidence>
<keyword evidence="4" id="KW-0677">Repeat</keyword>
<dbReference type="GO" id="GO:0043235">
    <property type="term" value="C:receptor complex"/>
    <property type="evidence" value="ECO:0007669"/>
    <property type="project" value="TreeGrafter"/>
</dbReference>
<evidence type="ECO:0000256" key="1">
    <source>
        <dbReference type="ARBA" id="ARBA00004167"/>
    </source>
</evidence>
<sequence length="237" mass="25165">PLPPLAGRGAQMCLSHQLLLGQRWQDLADAISPPHMRVILFLPPAQMTCGVDEFRCKDSGRCIPARWKCDGEDDCGDGSDEPKEECGEQGPGRPTLRVPPGPHPPDLPLVPLTNRAGACHGGDCTPRCEFDQFQCKNGHCIPMRWRCDADADCMDGTDEEDCGTGGKGGAAPLLLPPLLVVPPALCPISLWGGRKACDGAAVCPCCGCGVGSSSAGWPSQQGPVKHQISPQCWCQHH</sequence>
<name>A0A493TNA8_ANAPP</name>
<evidence type="ECO:0000313" key="13">
    <source>
        <dbReference type="Proteomes" id="UP000016666"/>
    </source>
</evidence>
<dbReference type="Proteomes" id="UP000016666">
    <property type="component" value="Unassembled WGS sequence"/>
</dbReference>
<evidence type="ECO:0000256" key="6">
    <source>
        <dbReference type="ARBA" id="ARBA00023136"/>
    </source>
</evidence>
<dbReference type="GeneTree" id="ENSGT00940000157899"/>
<keyword evidence="3" id="KW-0732">Signal</keyword>
<evidence type="ECO:0000256" key="9">
    <source>
        <dbReference type="ARBA" id="ARBA00023180"/>
    </source>
</evidence>
<dbReference type="FunFam" id="4.10.400.10:FF:000008">
    <property type="entry name" value="Low density lipoprotein receptor-related protein 1"/>
    <property type="match status" value="1"/>
</dbReference>
<evidence type="ECO:0000256" key="10">
    <source>
        <dbReference type="PROSITE-ProRule" id="PRU00124"/>
    </source>
</evidence>
<proteinExistence type="predicted"/>
<evidence type="ECO:0000313" key="12">
    <source>
        <dbReference type="Ensembl" id="ENSAPLP00000027309.1"/>
    </source>
</evidence>
<reference evidence="12" key="2">
    <citation type="submission" date="2025-08" db="UniProtKB">
        <authorList>
            <consortium name="Ensembl"/>
        </authorList>
    </citation>
    <scope>IDENTIFICATION</scope>
</reference>
<dbReference type="Ensembl" id="ENSAPLT00000039372.1">
    <property type="protein sequence ID" value="ENSAPLP00000027309.1"/>
    <property type="gene ID" value="ENSAPLG00000019820.1"/>
</dbReference>
<evidence type="ECO:0000256" key="11">
    <source>
        <dbReference type="SAM" id="MobiDB-lite"/>
    </source>
</evidence>
<evidence type="ECO:0000256" key="3">
    <source>
        <dbReference type="ARBA" id="ARBA00022729"/>
    </source>
</evidence>
<keyword evidence="2" id="KW-0812">Transmembrane</keyword>
<keyword evidence="6" id="KW-0472">Membrane</keyword>
<reference evidence="12" key="3">
    <citation type="submission" date="2025-09" db="UniProtKB">
        <authorList>
            <consortium name="Ensembl"/>
        </authorList>
    </citation>
    <scope>IDENTIFICATION</scope>
</reference>
<dbReference type="Gene3D" id="4.10.400.10">
    <property type="entry name" value="Low-density Lipoprotein Receptor"/>
    <property type="match status" value="2"/>
</dbReference>
<feature type="disulfide bond" evidence="10">
    <location>
        <begin position="147"/>
        <end position="162"/>
    </location>
</feature>
<dbReference type="GO" id="GO:0016192">
    <property type="term" value="P:vesicle-mediated transport"/>
    <property type="evidence" value="ECO:0007669"/>
    <property type="project" value="UniProtKB-ARBA"/>
</dbReference>
<organism evidence="12 13">
    <name type="scientific">Anas platyrhynchos platyrhynchos</name>
    <name type="common">Northern mallard</name>
    <dbReference type="NCBI Taxonomy" id="8840"/>
    <lineage>
        <taxon>Eukaryota</taxon>
        <taxon>Metazoa</taxon>
        <taxon>Chordata</taxon>
        <taxon>Craniata</taxon>
        <taxon>Vertebrata</taxon>
        <taxon>Euteleostomi</taxon>
        <taxon>Archelosauria</taxon>
        <taxon>Archosauria</taxon>
        <taxon>Dinosauria</taxon>
        <taxon>Saurischia</taxon>
        <taxon>Theropoda</taxon>
        <taxon>Coelurosauria</taxon>
        <taxon>Aves</taxon>
        <taxon>Neognathae</taxon>
        <taxon>Galloanserae</taxon>
        <taxon>Anseriformes</taxon>
        <taxon>Anatidae</taxon>
        <taxon>Anatinae</taxon>
        <taxon>Anas</taxon>
    </lineage>
</organism>
<dbReference type="SMART" id="SM00192">
    <property type="entry name" value="LDLa"/>
    <property type="match status" value="2"/>
</dbReference>
<dbReference type="Pfam" id="PF00057">
    <property type="entry name" value="Ldl_recept_a"/>
    <property type="match status" value="2"/>
</dbReference>
<dbReference type="STRING" id="8840.ENSAPLP00000027309"/>
<dbReference type="CDD" id="cd00112">
    <property type="entry name" value="LDLa"/>
    <property type="match status" value="2"/>
</dbReference>
<keyword evidence="7 10" id="KW-1015">Disulfide bond</keyword>
<dbReference type="InterPro" id="IPR036055">
    <property type="entry name" value="LDL_receptor-like_sf"/>
</dbReference>
<keyword evidence="9" id="KW-0325">Glycoprotein</keyword>
<dbReference type="PROSITE" id="PS50068">
    <property type="entry name" value="LDLRA_2"/>
    <property type="match status" value="2"/>
</dbReference>
<feature type="disulfide bond" evidence="10">
    <location>
        <begin position="128"/>
        <end position="140"/>
    </location>
</feature>
<feature type="region of interest" description="Disordered" evidence="11">
    <location>
        <begin position="72"/>
        <end position="102"/>
    </location>
</feature>
<dbReference type="GO" id="GO:0005886">
    <property type="term" value="C:plasma membrane"/>
    <property type="evidence" value="ECO:0007669"/>
    <property type="project" value="TreeGrafter"/>
</dbReference>
<evidence type="ECO:0000256" key="5">
    <source>
        <dbReference type="ARBA" id="ARBA00022989"/>
    </source>
</evidence>
<dbReference type="PROSITE" id="PS01209">
    <property type="entry name" value="LDLRA_1"/>
    <property type="match status" value="2"/>
</dbReference>
<keyword evidence="13" id="KW-1185">Reference proteome</keyword>
<dbReference type="InterPro" id="IPR051221">
    <property type="entry name" value="LDLR-related"/>
</dbReference>
<dbReference type="AlphaFoldDB" id="A0A493TNA8"/>
<dbReference type="PRINTS" id="PR00261">
    <property type="entry name" value="LDLRECEPTOR"/>
</dbReference>
<dbReference type="SUPFAM" id="SSF57424">
    <property type="entry name" value="LDL receptor-like module"/>
    <property type="match status" value="2"/>
</dbReference>
<dbReference type="InterPro" id="IPR002172">
    <property type="entry name" value="LDrepeatLR_classA_rpt"/>
</dbReference>
<comment type="caution">
    <text evidence="10">Lacks conserved residue(s) required for the propagation of feature annotation.</text>
</comment>
<evidence type="ECO:0000256" key="7">
    <source>
        <dbReference type="ARBA" id="ARBA00023157"/>
    </source>
</evidence>
<comment type="subcellular location">
    <subcellularLocation>
        <location evidence="1">Membrane</location>
        <topology evidence="1">Single-pass membrane protein</topology>
    </subcellularLocation>
</comment>
<dbReference type="FunFam" id="4.10.400.10:FF:000002">
    <property type="entry name" value="Low-density lipoprotein receptor-related protein 1"/>
    <property type="match status" value="1"/>
</dbReference>
<evidence type="ECO:0000256" key="8">
    <source>
        <dbReference type="ARBA" id="ARBA00023170"/>
    </source>
</evidence>
<dbReference type="PANTHER" id="PTHR22722">
    <property type="entry name" value="LOW-DENSITY LIPOPROTEIN RECEPTOR-RELATED PROTEIN 2-RELATED"/>
    <property type="match status" value="1"/>
</dbReference>